<sequence length="676" mass="74955">MTTRPLYKRVFFSIYSYAIIYALFGVLSLSYHACFNSSLSTLEKRYHFSSTTGGYIMITDNIATVLTNLFIGYYGKTAHKPRWMSVGCVVTGLSVMITALPYFIYGSAQETELELVANKTLSRARAGDQMCLTKEHLEDCTQTDATATMTMVAVACFAISNFFRGFGTSIYFTYGTPYLDDNVSKAKMPTFFAFIFAARIFGAPIGFYLSSLALKVYESPFSVPKNLTNTDPRWIGAWWIGFLVSGSLMLLLGIPLASFPREFKKKSSKTKDMNGNITENEMIELADQQANDEDKKGSDEKVDKPDLSLSRLPGELYEIFTNPMIVCQMMGNLFRGIGFIGYYVFQTKYLESQFRQSASKASLVSGTTGFLGKIVGVLIGGLLITMCRPGPRTLTTYIFIVELTSVFALLYGASVMGPQYAYPRTSLDEAHQLDLSNTCNTACHCEHVRYQPVCEHKEMKAYFSPCHAGCTMSYATADNSSSEYTDCGCADSPTLQKCPPDTDSLLKYATIIAIGSMVSGSSRSGNMVTFFRSINPDQKSLAVAVGSFWHSLFVSIPYPIIYGKIFDYSCLVWSRECGTRGNCWLYDTEKLRYIYHGVSISLIALGSVFDLIMIFLSPRLGNLYDDDGKKSVRDRIVGMVTKRKQGDQTVRSEPSDQAVGSKQSDSNSRIGAIPTS</sequence>
<gene>
    <name evidence="4" type="primary">SLCO2A1</name>
    <name evidence="4" type="ORF">g.8299</name>
</gene>
<feature type="transmembrane region" description="Helical" evidence="2">
    <location>
        <begin position="191"/>
        <end position="214"/>
    </location>
</feature>
<dbReference type="EMBL" id="GGYP01001907">
    <property type="protein sequence ID" value="MDE46678.1"/>
    <property type="molecule type" value="Transcribed_RNA"/>
</dbReference>
<feature type="transmembrane region" description="Helical" evidence="2">
    <location>
        <begin position="234"/>
        <end position="259"/>
    </location>
</feature>
<reference evidence="4" key="1">
    <citation type="submission" date="2018-10" db="EMBL/GenBank/DDBJ databases">
        <title>Transcriptome assembly of Aceria tosichella (Wheat curl mite) Type 2.</title>
        <authorList>
            <person name="Scully E.D."/>
            <person name="Geib S.M."/>
            <person name="Palmer N.A."/>
            <person name="Gupta A.K."/>
            <person name="Sarath G."/>
            <person name="Tatineni S."/>
        </authorList>
    </citation>
    <scope>NUCLEOTIDE SEQUENCE</scope>
    <source>
        <strain evidence="4">LincolnNE</strain>
    </source>
</reference>
<dbReference type="NCBIfam" id="TIGR00805">
    <property type="entry name" value="oat"/>
    <property type="match status" value="1"/>
</dbReference>
<proteinExistence type="inferred from homology"/>
<dbReference type="Pfam" id="PF03137">
    <property type="entry name" value="OATP"/>
    <property type="match status" value="1"/>
</dbReference>
<keyword evidence="2" id="KW-1133">Transmembrane helix</keyword>
<dbReference type="GO" id="GO:0043252">
    <property type="term" value="P:sodium-independent organic anion transport"/>
    <property type="evidence" value="ECO:0007669"/>
    <property type="project" value="TreeGrafter"/>
</dbReference>
<feature type="compositionally biased region" description="Polar residues" evidence="3">
    <location>
        <begin position="658"/>
        <end position="676"/>
    </location>
</feature>
<comment type="subcellular location">
    <subcellularLocation>
        <location evidence="2">Cell membrane</location>
        <topology evidence="2">Multi-pass membrane protein</topology>
    </subcellularLocation>
</comment>
<feature type="transmembrane region" description="Helical" evidence="2">
    <location>
        <begin position="12"/>
        <end position="33"/>
    </location>
</feature>
<comment type="caution">
    <text evidence="2">Lacks conserved residue(s) required for the propagation of feature annotation.</text>
</comment>
<feature type="region of interest" description="Disordered" evidence="3">
    <location>
        <begin position="643"/>
        <end position="676"/>
    </location>
</feature>
<evidence type="ECO:0000256" key="3">
    <source>
        <dbReference type="SAM" id="MobiDB-lite"/>
    </source>
</evidence>
<feature type="transmembrane region" description="Helical" evidence="2">
    <location>
        <begin position="541"/>
        <end position="561"/>
    </location>
</feature>
<keyword evidence="2" id="KW-0472">Membrane</keyword>
<comment type="similarity">
    <text evidence="2">Belongs to the organo anion transporter (TC 2.A.60) family.</text>
</comment>
<evidence type="ECO:0000256" key="1">
    <source>
        <dbReference type="ARBA" id="ARBA00023157"/>
    </source>
</evidence>
<accession>A0A6G1S8G0</accession>
<keyword evidence="2" id="KW-0812">Transmembrane</keyword>
<dbReference type="InterPro" id="IPR036259">
    <property type="entry name" value="MFS_trans_sf"/>
</dbReference>
<feature type="transmembrane region" description="Helical" evidence="2">
    <location>
        <begin position="145"/>
        <end position="163"/>
    </location>
</feature>
<feature type="transmembrane region" description="Helical" evidence="2">
    <location>
        <begin position="396"/>
        <end position="416"/>
    </location>
</feature>
<dbReference type="SUPFAM" id="SSF103473">
    <property type="entry name" value="MFS general substrate transporter"/>
    <property type="match status" value="1"/>
</dbReference>
<dbReference type="GO" id="GO:0016323">
    <property type="term" value="C:basolateral plasma membrane"/>
    <property type="evidence" value="ECO:0007669"/>
    <property type="project" value="TreeGrafter"/>
</dbReference>
<dbReference type="PANTHER" id="PTHR11388">
    <property type="entry name" value="ORGANIC ANION TRANSPORTER"/>
    <property type="match status" value="1"/>
</dbReference>
<dbReference type="GO" id="GO:0006811">
    <property type="term" value="P:monoatomic ion transport"/>
    <property type="evidence" value="ECO:0007669"/>
    <property type="project" value="UniProtKB-KW"/>
</dbReference>
<dbReference type="GO" id="GO:0015347">
    <property type="term" value="F:sodium-independent organic anion transmembrane transporter activity"/>
    <property type="evidence" value="ECO:0007669"/>
    <property type="project" value="TreeGrafter"/>
</dbReference>
<dbReference type="CDD" id="cd17336">
    <property type="entry name" value="MFS_SLCO_OATP"/>
    <property type="match status" value="1"/>
</dbReference>
<evidence type="ECO:0000313" key="4">
    <source>
        <dbReference type="EMBL" id="MDE46678.1"/>
    </source>
</evidence>
<feature type="transmembrane region" description="Helical" evidence="2">
    <location>
        <begin position="53"/>
        <end position="71"/>
    </location>
</feature>
<dbReference type="Gene3D" id="1.20.1250.20">
    <property type="entry name" value="MFS general substrate transporter like domains"/>
    <property type="match status" value="1"/>
</dbReference>
<dbReference type="PANTHER" id="PTHR11388:SF76">
    <property type="entry name" value="SOLUTE CARRIER ORGANIC ANION TRANSPORTER FAMILY MEMBER"/>
    <property type="match status" value="1"/>
</dbReference>
<feature type="transmembrane region" description="Helical" evidence="2">
    <location>
        <begin position="593"/>
        <end position="616"/>
    </location>
</feature>
<name>A0A6G1S8G0_9ACAR</name>
<evidence type="ECO:0000256" key="2">
    <source>
        <dbReference type="RuleBase" id="RU362056"/>
    </source>
</evidence>
<feature type="transmembrane region" description="Helical" evidence="2">
    <location>
        <begin position="83"/>
        <end position="105"/>
    </location>
</feature>
<dbReference type="InterPro" id="IPR004156">
    <property type="entry name" value="OATP"/>
</dbReference>
<organism evidence="4">
    <name type="scientific">Aceria tosichella</name>
    <name type="common">wheat curl mite</name>
    <dbReference type="NCBI Taxonomy" id="561515"/>
    <lineage>
        <taxon>Eukaryota</taxon>
        <taxon>Metazoa</taxon>
        <taxon>Ecdysozoa</taxon>
        <taxon>Arthropoda</taxon>
        <taxon>Chelicerata</taxon>
        <taxon>Arachnida</taxon>
        <taxon>Acari</taxon>
        <taxon>Acariformes</taxon>
        <taxon>Trombidiformes</taxon>
        <taxon>Prostigmata</taxon>
        <taxon>Eupodina</taxon>
        <taxon>Eriophyoidea</taxon>
        <taxon>Eriophyidae</taxon>
        <taxon>Eriophyinae</taxon>
        <taxon>Aceriini</taxon>
        <taxon>Aceria</taxon>
    </lineage>
</organism>
<keyword evidence="2" id="KW-0406">Ion transport</keyword>
<keyword evidence="1" id="KW-1015">Disulfide bond</keyword>
<protein>
    <recommendedName>
        <fullName evidence="2">Solute carrier organic anion transporter family member</fullName>
    </recommendedName>
</protein>
<keyword evidence="2" id="KW-0813">Transport</keyword>
<feature type="transmembrane region" description="Helical" evidence="2">
    <location>
        <begin position="363"/>
        <end position="384"/>
    </location>
</feature>
<dbReference type="AlphaFoldDB" id="A0A6G1S8G0"/>